<dbReference type="AlphaFoldDB" id="A0A3L9YD57"/>
<gene>
    <name evidence="2" type="ORF">D9R08_03305</name>
</gene>
<dbReference type="Gene3D" id="3.10.180.10">
    <property type="entry name" value="2,3-Dihydroxybiphenyl 1,2-Dioxygenase, domain 1"/>
    <property type="match status" value="1"/>
</dbReference>
<evidence type="ECO:0000313" key="2">
    <source>
        <dbReference type="EMBL" id="RMA43956.1"/>
    </source>
</evidence>
<dbReference type="RefSeq" id="WP_121896545.1">
    <property type="nucleotide sequence ID" value="NZ_RCNT01000001.1"/>
</dbReference>
<organism evidence="2 3">
    <name type="scientific">Rhodophyticola porphyridii</name>
    <dbReference type="NCBI Taxonomy" id="1852017"/>
    <lineage>
        <taxon>Bacteria</taxon>
        <taxon>Pseudomonadati</taxon>
        <taxon>Pseudomonadota</taxon>
        <taxon>Alphaproteobacteria</taxon>
        <taxon>Rhodobacterales</taxon>
        <taxon>Roseobacteraceae</taxon>
        <taxon>Rhodophyticola</taxon>
    </lineage>
</organism>
<dbReference type="InterPro" id="IPR029068">
    <property type="entry name" value="Glyas_Bleomycin-R_OHBP_Dase"/>
</dbReference>
<keyword evidence="3" id="KW-1185">Reference proteome</keyword>
<dbReference type="PANTHER" id="PTHR33993">
    <property type="entry name" value="GLYOXALASE-RELATED"/>
    <property type="match status" value="1"/>
</dbReference>
<dbReference type="Pfam" id="PF00903">
    <property type="entry name" value="Glyoxalase"/>
    <property type="match status" value="1"/>
</dbReference>
<dbReference type="SUPFAM" id="SSF54593">
    <property type="entry name" value="Glyoxalase/Bleomycin resistance protein/Dihydroxybiphenyl dioxygenase"/>
    <property type="match status" value="1"/>
</dbReference>
<accession>A0A3L9YD57</accession>
<dbReference type="InterPro" id="IPR004360">
    <property type="entry name" value="Glyas_Fos-R_dOase_dom"/>
</dbReference>
<comment type="caution">
    <text evidence="2">The sequence shown here is derived from an EMBL/GenBank/DDBJ whole genome shotgun (WGS) entry which is preliminary data.</text>
</comment>
<dbReference type="PROSITE" id="PS51819">
    <property type="entry name" value="VOC"/>
    <property type="match status" value="1"/>
</dbReference>
<dbReference type="EMBL" id="RCNT01000001">
    <property type="protein sequence ID" value="RMA43956.1"/>
    <property type="molecule type" value="Genomic_DNA"/>
</dbReference>
<dbReference type="InterPro" id="IPR037523">
    <property type="entry name" value="VOC_core"/>
</dbReference>
<evidence type="ECO:0000259" key="1">
    <source>
        <dbReference type="PROSITE" id="PS51819"/>
    </source>
</evidence>
<feature type="domain" description="VOC" evidence="1">
    <location>
        <begin position="8"/>
        <end position="122"/>
    </location>
</feature>
<dbReference type="Proteomes" id="UP000281343">
    <property type="component" value="Unassembled WGS sequence"/>
</dbReference>
<name>A0A3L9YD57_9RHOB</name>
<dbReference type="OrthoDB" id="9793039at2"/>
<reference evidence="2 3" key="1">
    <citation type="submission" date="2018-10" db="EMBL/GenBank/DDBJ databases">
        <authorList>
            <person name="Jung H.S."/>
            <person name="Jeon C.O."/>
        </authorList>
    </citation>
    <scope>NUCLEOTIDE SEQUENCE [LARGE SCALE GENOMIC DNA]</scope>
    <source>
        <strain evidence="2 3">MA-7-27</strain>
    </source>
</reference>
<protein>
    <submittedName>
        <fullName evidence="2">VOC family protein</fullName>
    </submittedName>
</protein>
<evidence type="ECO:0000313" key="3">
    <source>
        <dbReference type="Proteomes" id="UP000281343"/>
    </source>
</evidence>
<dbReference type="PANTHER" id="PTHR33993:SF2">
    <property type="entry name" value="VOC DOMAIN-CONTAINING PROTEIN"/>
    <property type="match status" value="1"/>
</dbReference>
<sequence length="124" mass="13204">MPVHPQNTICWFEIPVSDLDRSVAFYNAVLDTSLKIDTNGPNPMAVFPCEDPATGISGHLYPGTPSETGSTVHLVASDSLDATRKRVEAAGGKAESPDIEIPAGTFFYARDPDGNSIGFFQFAG</sequence>
<dbReference type="CDD" id="cd07247">
    <property type="entry name" value="SgaA_N_like"/>
    <property type="match status" value="1"/>
</dbReference>
<dbReference type="InterPro" id="IPR052164">
    <property type="entry name" value="Anthracycline_SecMetBiosynth"/>
</dbReference>
<proteinExistence type="predicted"/>